<gene>
    <name evidence="2" type="ORF">IAC75_05170</name>
</gene>
<dbReference type="AlphaFoldDB" id="A0A9D1T168"/>
<dbReference type="Proteomes" id="UP000886812">
    <property type="component" value="Unassembled WGS sequence"/>
</dbReference>
<name>A0A9D1T168_9BACT</name>
<feature type="chain" id="PRO_5039455304" evidence="1">
    <location>
        <begin position="21"/>
        <end position="306"/>
    </location>
</feature>
<reference evidence="2" key="2">
    <citation type="journal article" date="2021" name="PeerJ">
        <title>Extensive microbial diversity within the chicken gut microbiome revealed by metagenomics and culture.</title>
        <authorList>
            <person name="Gilroy R."/>
            <person name="Ravi A."/>
            <person name="Getino M."/>
            <person name="Pursley I."/>
            <person name="Horton D.L."/>
            <person name="Alikhan N.F."/>
            <person name="Baker D."/>
            <person name="Gharbi K."/>
            <person name="Hall N."/>
            <person name="Watson M."/>
            <person name="Adriaenssens E.M."/>
            <person name="Foster-Nyarko E."/>
            <person name="Jarju S."/>
            <person name="Secka A."/>
            <person name="Antonio M."/>
            <person name="Oren A."/>
            <person name="Chaudhuri R.R."/>
            <person name="La Ragione R."/>
            <person name="Hildebrand F."/>
            <person name="Pallen M.J."/>
        </authorList>
    </citation>
    <scope>NUCLEOTIDE SEQUENCE</scope>
    <source>
        <strain evidence="2">10669</strain>
    </source>
</reference>
<dbReference type="SUPFAM" id="SSF48452">
    <property type="entry name" value="TPR-like"/>
    <property type="match status" value="1"/>
</dbReference>
<protein>
    <submittedName>
        <fullName evidence="2">Tetratricopeptide repeat protein</fullName>
    </submittedName>
</protein>
<keyword evidence="1" id="KW-0732">Signal</keyword>
<comment type="caution">
    <text evidence="2">The sequence shown here is derived from an EMBL/GenBank/DDBJ whole genome shotgun (WGS) entry which is preliminary data.</text>
</comment>
<dbReference type="InterPro" id="IPR011990">
    <property type="entry name" value="TPR-like_helical_dom_sf"/>
</dbReference>
<evidence type="ECO:0000256" key="1">
    <source>
        <dbReference type="SAM" id="SignalP"/>
    </source>
</evidence>
<dbReference type="EMBL" id="DVOG01000133">
    <property type="protein sequence ID" value="HIV04523.1"/>
    <property type="molecule type" value="Genomic_DNA"/>
</dbReference>
<sequence length="306" mass="32784">MKSFFPPLLFLAAGAVSVPAAEDGAPSPGSDVAVAEIAAARERLMLKDGLRDVLARRAAFYAEAETLSENERSRRASDIASRFETLLARFPESAPALFCFAEFLRDGGETARAEELLLRAEKIDPDFSAAQFLLGEILAAGKSPEKAFPRFSAAVRTAPDAADFHLGFGEYLTDFREVLLEKGIFSSRAALDAAMLGEFRAACAVAPADVDARARFAQAFYDAENPDWNAALSAWNAVGALAEKNGAPAGGLLRASVALHRARALAELGRLDEAEALLRGDAAGVPALERSRREVFEIISEKRNLP</sequence>
<proteinExistence type="predicted"/>
<feature type="signal peptide" evidence="1">
    <location>
        <begin position="1"/>
        <end position="20"/>
    </location>
</feature>
<accession>A0A9D1T168</accession>
<dbReference type="Gene3D" id="1.25.40.10">
    <property type="entry name" value="Tetratricopeptide repeat domain"/>
    <property type="match status" value="1"/>
</dbReference>
<reference evidence="2" key="1">
    <citation type="submission" date="2020-10" db="EMBL/GenBank/DDBJ databases">
        <authorList>
            <person name="Gilroy R."/>
        </authorList>
    </citation>
    <scope>NUCLEOTIDE SEQUENCE</scope>
    <source>
        <strain evidence="2">10669</strain>
    </source>
</reference>
<evidence type="ECO:0000313" key="3">
    <source>
        <dbReference type="Proteomes" id="UP000886812"/>
    </source>
</evidence>
<organism evidence="2 3">
    <name type="scientific">Candidatus Spyradosoma merdigallinarum</name>
    <dbReference type="NCBI Taxonomy" id="2840950"/>
    <lineage>
        <taxon>Bacteria</taxon>
        <taxon>Pseudomonadati</taxon>
        <taxon>Verrucomicrobiota</taxon>
        <taxon>Opitutia</taxon>
        <taxon>Opitutia incertae sedis</taxon>
        <taxon>Candidatus Spyradosoma</taxon>
    </lineage>
</organism>
<evidence type="ECO:0000313" key="2">
    <source>
        <dbReference type="EMBL" id="HIV04523.1"/>
    </source>
</evidence>